<sequence>MKCFEQVTSSSVSQARLVIPVNQPWFFASPESVFKTIIMY</sequence>
<proteinExistence type="predicted"/>
<reference evidence="1" key="1">
    <citation type="submission" date="2014-05" db="EMBL/GenBank/DDBJ databases">
        <authorList>
            <person name="Chronopoulou M."/>
        </authorList>
    </citation>
    <scope>NUCLEOTIDE SEQUENCE</scope>
    <source>
        <tissue evidence="1">Whole organism</tissue>
    </source>
</reference>
<dbReference type="AlphaFoldDB" id="A0A0K2TAJ6"/>
<accession>A0A0K2TAJ6</accession>
<name>A0A0K2TAJ6_LEPSM</name>
<protein>
    <submittedName>
        <fullName evidence="1">Uncharacterized protein</fullName>
    </submittedName>
</protein>
<dbReference type="EMBL" id="HACA01005748">
    <property type="protein sequence ID" value="CDW23109.1"/>
    <property type="molecule type" value="Transcribed_RNA"/>
</dbReference>
<organism evidence="1">
    <name type="scientific">Lepeophtheirus salmonis</name>
    <name type="common">Salmon louse</name>
    <name type="synonym">Caligus salmonis</name>
    <dbReference type="NCBI Taxonomy" id="72036"/>
    <lineage>
        <taxon>Eukaryota</taxon>
        <taxon>Metazoa</taxon>
        <taxon>Ecdysozoa</taxon>
        <taxon>Arthropoda</taxon>
        <taxon>Crustacea</taxon>
        <taxon>Multicrustacea</taxon>
        <taxon>Hexanauplia</taxon>
        <taxon>Copepoda</taxon>
        <taxon>Siphonostomatoida</taxon>
        <taxon>Caligidae</taxon>
        <taxon>Lepeophtheirus</taxon>
    </lineage>
</organism>
<evidence type="ECO:0000313" key="1">
    <source>
        <dbReference type="EMBL" id="CDW23109.1"/>
    </source>
</evidence>